<organism evidence="1 2">
    <name type="scientific">Hypericibacter terrae</name>
    <dbReference type="NCBI Taxonomy" id="2602015"/>
    <lineage>
        <taxon>Bacteria</taxon>
        <taxon>Pseudomonadati</taxon>
        <taxon>Pseudomonadota</taxon>
        <taxon>Alphaproteobacteria</taxon>
        <taxon>Rhodospirillales</taxon>
        <taxon>Dongiaceae</taxon>
        <taxon>Hypericibacter</taxon>
    </lineage>
</organism>
<proteinExistence type="predicted"/>
<dbReference type="EMBL" id="CP042906">
    <property type="protein sequence ID" value="QEX17859.1"/>
    <property type="molecule type" value="Genomic_DNA"/>
</dbReference>
<gene>
    <name evidence="1" type="ORF">FRZ44_31620</name>
</gene>
<protein>
    <submittedName>
        <fullName evidence="1">Uncharacterized protein</fullName>
    </submittedName>
</protein>
<dbReference type="RefSeq" id="WP_151178074.1">
    <property type="nucleotide sequence ID" value="NZ_CP042906.1"/>
</dbReference>
<keyword evidence="2" id="KW-1185">Reference proteome</keyword>
<evidence type="ECO:0000313" key="1">
    <source>
        <dbReference type="EMBL" id="QEX17859.1"/>
    </source>
</evidence>
<dbReference type="Proteomes" id="UP000326202">
    <property type="component" value="Chromosome"/>
</dbReference>
<reference evidence="1 2" key="1">
    <citation type="submission" date="2019-08" db="EMBL/GenBank/DDBJ databases">
        <title>Hyperibacter terrae gen. nov., sp. nov. and Hyperibacter viscosus sp. nov., two new members in the family Rhodospirillaceae isolated from the rhizosphere of Hypericum perforatum.</title>
        <authorList>
            <person name="Noviana Z."/>
        </authorList>
    </citation>
    <scope>NUCLEOTIDE SEQUENCE [LARGE SCALE GENOMIC DNA]</scope>
    <source>
        <strain evidence="1 2">R5913</strain>
    </source>
</reference>
<dbReference type="OrthoDB" id="773332at2"/>
<evidence type="ECO:0000313" key="2">
    <source>
        <dbReference type="Proteomes" id="UP000326202"/>
    </source>
</evidence>
<dbReference type="KEGG" id="htq:FRZ44_31620"/>
<name>A0A5J6MKH9_9PROT</name>
<sequence length="202" mass="22912">MRYKSFDQATRNLVVENVERLAEGSETIWGASLTMVVLLSGNDDPRIEEPLTVFVAANSDSDDLHLGVLREAAPAFRAELERRVERFVEHYRETSVAAGQRIVAVFENPELTRRISRILSTAWDPVGIVRLPAGKGFYDEHVPQLRELLRVEATEQEIADHLIRIEDEVLKFPVDRPRALNVARLLIENAAEFRAQPSVNED</sequence>
<dbReference type="AlphaFoldDB" id="A0A5J6MKH9"/>
<accession>A0A5J6MKH9</accession>